<reference evidence="1 2" key="1">
    <citation type="submission" date="2021-06" db="EMBL/GenBank/DDBJ databases">
        <title>Caerostris darwini draft genome.</title>
        <authorList>
            <person name="Kono N."/>
            <person name="Arakawa K."/>
        </authorList>
    </citation>
    <scope>NUCLEOTIDE SEQUENCE [LARGE SCALE GENOMIC DNA]</scope>
</reference>
<dbReference type="EMBL" id="BPLQ01013776">
    <property type="protein sequence ID" value="GIY74732.1"/>
    <property type="molecule type" value="Genomic_DNA"/>
</dbReference>
<organism evidence="1 2">
    <name type="scientific">Caerostris darwini</name>
    <dbReference type="NCBI Taxonomy" id="1538125"/>
    <lineage>
        <taxon>Eukaryota</taxon>
        <taxon>Metazoa</taxon>
        <taxon>Ecdysozoa</taxon>
        <taxon>Arthropoda</taxon>
        <taxon>Chelicerata</taxon>
        <taxon>Arachnida</taxon>
        <taxon>Araneae</taxon>
        <taxon>Araneomorphae</taxon>
        <taxon>Entelegynae</taxon>
        <taxon>Araneoidea</taxon>
        <taxon>Araneidae</taxon>
        <taxon>Caerostris</taxon>
    </lineage>
</organism>
<protein>
    <submittedName>
        <fullName evidence="1">Uncharacterized protein</fullName>
    </submittedName>
</protein>
<proteinExistence type="predicted"/>
<evidence type="ECO:0000313" key="1">
    <source>
        <dbReference type="EMBL" id="GIY74732.1"/>
    </source>
</evidence>
<accession>A0AAV4VWI9</accession>
<evidence type="ECO:0000313" key="2">
    <source>
        <dbReference type="Proteomes" id="UP001054837"/>
    </source>
</evidence>
<gene>
    <name evidence="1" type="ORF">CDAR_66811</name>
</gene>
<dbReference type="AlphaFoldDB" id="A0AAV4VWI9"/>
<comment type="caution">
    <text evidence="1">The sequence shown here is derived from an EMBL/GenBank/DDBJ whole genome shotgun (WGS) entry which is preliminary data.</text>
</comment>
<dbReference type="Proteomes" id="UP001054837">
    <property type="component" value="Unassembled WGS sequence"/>
</dbReference>
<keyword evidence="2" id="KW-1185">Reference proteome</keyword>
<name>A0AAV4VWI9_9ARAC</name>
<sequence>MVTVEQNYLHQRHPPLTEECLSMSQIWLKLLLSLQWGEGIPIVDDNCRSESSTLETSSLTEECLSVSNMVGIIDVTTVLERERQLKVSTMLSPN</sequence>